<feature type="transmembrane region" description="Helical" evidence="6">
    <location>
        <begin position="214"/>
        <end position="230"/>
    </location>
</feature>
<dbReference type="InterPro" id="IPR020846">
    <property type="entry name" value="MFS_dom"/>
</dbReference>
<evidence type="ECO:0000256" key="4">
    <source>
        <dbReference type="ARBA" id="ARBA00022989"/>
    </source>
</evidence>
<dbReference type="PROSITE" id="PS50850">
    <property type="entry name" value="MFS"/>
    <property type="match status" value="1"/>
</dbReference>
<sequence length="474" mass="50953">MEQINQDNRACVSAEEQSSHSFRDVKKSFAWLSFLAFFSVLNETVFNVSLPDISHHFGVSPSVANWVNTCFMISFALGSVIYGTLSSTHGIKKLLLFGVLTYGIGSILGFLGHSYLPAVFAARFIQGAGASAVPGLIMVMVTRYIRADHRGKAFGLIGSIVALGEGIGPAAGGVLAGYIHWAYLFLIPMMTVISLPFFLTALPKEPSKEGNTDIPGILLLSTGIILFTLFTTTYHWLYLAASVLVIIGFTQHIRRTSEPFIAPSLFTNHHFVLGTLAGSILLGTIAGFISMVPYMMRNVHHLSTAWIGSAILFPGTMSVIVFGILGGSLVDKRGTSFVFTTGLGLITCSFTMLILWGQESPWYMTGALVLVFGGLSFIKTVISTTVAESLSEEQAGEGMSMLSFACFLAEGIGIAVVGSLLTHGELLATLLPAFTRGSVSSLYSSLMIFFIAVLLVGSIVYSLSRKRKSRISRS</sequence>
<dbReference type="AlphaFoldDB" id="A0AAP7DI16"/>
<dbReference type="GO" id="GO:0022857">
    <property type="term" value="F:transmembrane transporter activity"/>
    <property type="evidence" value="ECO:0007669"/>
    <property type="project" value="InterPro"/>
</dbReference>
<proteinExistence type="predicted"/>
<dbReference type="EMBL" id="JABFOR010000005">
    <property type="protein sequence ID" value="NOJ70164.1"/>
    <property type="molecule type" value="Genomic_DNA"/>
</dbReference>
<feature type="transmembrane region" description="Helical" evidence="6">
    <location>
        <begin position="236"/>
        <end position="253"/>
    </location>
</feature>
<dbReference type="SUPFAM" id="SSF103473">
    <property type="entry name" value="MFS general substrate transporter"/>
    <property type="match status" value="1"/>
</dbReference>
<feature type="transmembrane region" description="Helical" evidence="6">
    <location>
        <begin position="153"/>
        <end position="175"/>
    </location>
</feature>
<dbReference type="Gene3D" id="1.20.1720.10">
    <property type="entry name" value="Multidrug resistance protein D"/>
    <property type="match status" value="1"/>
</dbReference>
<evidence type="ECO:0000256" key="1">
    <source>
        <dbReference type="ARBA" id="ARBA00004651"/>
    </source>
</evidence>
<comment type="caution">
    <text evidence="8">The sequence shown here is derived from an EMBL/GenBank/DDBJ whole genome shotgun (WGS) entry which is preliminary data.</text>
</comment>
<evidence type="ECO:0000259" key="7">
    <source>
        <dbReference type="PROSITE" id="PS50850"/>
    </source>
</evidence>
<keyword evidence="5 6" id="KW-0472">Membrane</keyword>
<feature type="transmembrane region" description="Helical" evidence="6">
    <location>
        <begin position="402"/>
        <end position="422"/>
    </location>
</feature>
<dbReference type="Pfam" id="PF07690">
    <property type="entry name" value="MFS_1"/>
    <property type="match status" value="1"/>
</dbReference>
<keyword evidence="4 6" id="KW-1133">Transmembrane helix</keyword>
<feature type="domain" description="Major facilitator superfamily (MFS) profile" evidence="7">
    <location>
        <begin position="28"/>
        <end position="469"/>
    </location>
</feature>
<feature type="transmembrane region" description="Helical" evidence="6">
    <location>
        <begin position="94"/>
        <end position="112"/>
    </location>
</feature>
<feature type="transmembrane region" description="Helical" evidence="6">
    <location>
        <begin position="29"/>
        <end position="46"/>
    </location>
</feature>
<evidence type="ECO:0000256" key="5">
    <source>
        <dbReference type="ARBA" id="ARBA00023136"/>
    </source>
</evidence>
<evidence type="ECO:0000313" key="9">
    <source>
        <dbReference type="Proteomes" id="UP000552038"/>
    </source>
</evidence>
<evidence type="ECO:0000256" key="2">
    <source>
        <dbReference type="ARBA" id="ARBA00022448"/>
    </source>
</evidence>
<feature type="transmembrane region" description="Helical" evidence="6">
    <location>
        <begin position="273"/>
        <end position="294"/>
    </location>
</feature>
<dbReference type="InterPro" id="IPR011701">
    <property type="entry name" value="MFS"/>
</dbReference>
<dbReference type="PANTHER" id="PTHR42718">
    <property type="entry name" value="MAJOR FACILITATOR SUPERFAMILY MULTIDRUG TRANSPORTER MFSC"/>
    <property type="match status" value="1"/>
</dbReference>
<feature type="transmembrane region" description="Helical" evidence="6">
    <location>
        <begin position="306"/>
        <end position="325"/>
    </location>
</feature>
<dbReference type="Gene3D" id="1.20.1250.20">
    <property type="entry name" value="MFS general substrate transporter like domains"/>
    <property type="match status" value="1"/>
</dbReference>
<reference evidence="8 9" key="1">
    <citation type="submission" date="2020-05" db="EMBL/GenBank/DDBJ databases">
        <title>Whole genome sequencing and identification of novel metabolites from Paenibacillus alvei strain JR949.</title>
        <authorList>
            <person name="Rajendhran J."/>
            <person name="Sree Pranav P."/>
            <person name="Mahalakshmi B."/>
            <person name="Karthikeyan R."/>
        </authorList>
    </citation>
    <scope>NUCLEOTIDE SEQUENCE [LARGE SCALE GENOMIC DNA]</scope>
    <source>
        <strain evidence="8 9">JR949</strain>
    </source>
</reference>
<evidence type="ECO:0000256" key="6">
    <source>
        <dbReference type="SAM" id="Phobius"/>
    </source>
</evidence>
<dbReference type="InterPro" id="IPR036259">
    <property type="entry name" value="MFS_trans_sf"/>
</dbReference>
<feature type="transmembrane region" description="Helical" evidence="6">
    <location>
        <begin position="337"/>
        <end position="356"/>
    </location>
</feature>
<dbReference type="GO" id="GO:0005886">
    <property type="term" value="C:plasma membrane"/>
    <property type="evidence" value="ECO:0007669"/>
    <property type="project" value="UniProtKB-SubCell"/>
</dbReference>
<keyword evidence="3 6" id="KW-0812">Transmembrane</keyword>
<dbReference type="PANTHER" id="PTHR42718:SF9">
    <property type="entry name" value="MAJOR FACILITATOR SUPERFAMILY MULTIDRUG TRANSPORTER MFSC"/>
    <property type="match status" value="1"/>
</dbReference>
<accession>A0AAP7DI16</accession>
<dbReference type="CDD" id="cd17321">
    <property type="entry name" value="MFS_MMR_MDR_like"/>
    <property type="match status" value="1"/>
</dbReference>
<protein>
    <submittedName>
        <fullName evidence="8">MFS transporter</fullName>
    </submittedName>
</protein>
<name>A0AAP7DI16_PAEAL</name>
<gene>
    <name evidence="8" type="ORF">HMI46_06320</name>
</gene>
<feature type="transmembrane region" description="Helical" evidence="6">
    <location>
        <begin position="362"/>
        <end position="382"/>
    </location>
</feature>
<feature type="transmembrane region" description="Helical" evidence="6">
    <location>
        <begin position="181"/>
        <end position="202"/>
    </location>
</feature>
<feature type="transmembrane region" description="Helical" evidence="6">
    <location>
        <begin position="66"/>
        <end position="85"/>
    </location>
</feature>
<evidence type="ECO:0000256" key="3">
    <source>
        <dbReference type="ARBA" id="ARBA00022692"/>
    </source>
</evidence>
<comment type="subcellular location">
    <subcellularLocation>
        <location evidence="1">Cell membrane</location>
        <topology evidence="1">Multi-pass membrane protein</topology>
    </subcellularLocation>
</comment>
<evidence type="ECO:0000313" key="8">
    <source>
        <dbReference type="EMBL" id="NOJ70164.1"/>
    </source>
</evidence>
<keyword evidence="2" id="KW-0813">Transport</keyword>
<organism evidence="8 9">
    <name type="scientific">Paenibacillus alvei</name>
    <name type="common">Bacillus alvei</name>
    <dbReference type="NCBI Taxonomy" id="44250"/>
    <lineage>
        <taxon>Bacteria</taxon>
        <taxon>Bacillati</taxon>
        <taxon>Bacillota</taxon>
        <taxon>Bacilli</taxon>
        <taxon>Bacillales</taxon>
        <taxon>Paenibacillaceae</taxon>
        <taxon>Paenibacillus</taxon>
    </lineage>
</organism>
<feature type="transmembrane region" description="Helical" evidence="6">
    <location>
        <begin position="442"/>
        <end position="463"/>
    </location>
</feature>
<feature type="transmembrane region" description="Helical" evidence="6">
    <location>
        <begin position="118"/>
        <end position="141"/>
    </location>
</feature>
<dbReference type="PRINTS" id="PR01036">
    <property type="entry name" value="TCRTETB"/>
</dbReference>
<dbReference type="Proteomes" id="UP000552038">
    <property type="component" value="Unassembled WGS sequence"/>
</dbReference>